<proteinExistence type="inferred from homology"/>
<dbReference type="SUPFAM" id="SSF116734">
    <property type="entry name" value="DNA methylase specificity domain"/>
    <property type="match status" value="1"/>
</dbReference>
<evidence type="ECO:0000259" key="5">
    <source>
        <dbReference type="Pfam" id="PF02384"/>
    </source>
</evidence>
<dbReference type="PANTHER" id="PTHR42998:SF1">
    <property type="entry name" value="TYPE I RESTRICTION ENZYME HINDI METHYLASE SUBUNIT"/>
    <property type="match status" value="1"/>
</dbReference>
<accession>A0ABS3WWE5</accession>
<comment type="similarity">
    <text evidence="1">Belongs to the type-I restriction system S methylase family.</text>
</comment>
<keyword evidence="6" id="KW-0489">Methyltransferase</keyword>
<dbReference type="InterPro" id="IPR052916">
    <property type="entry name" value="Type-I_RE_MTase_Subunit"/>
</dbReference>
<dbReference type="Gene3D" id="3.40.50.150">
    <property type="entry name" value="Vaccinia Virus protein VP39"/>
    <property type="match status" value="1"/>
</dbReference>
<keyword evidence="7" id="KW-1185">Reference proteome</keyword>
<gene>
    <name evidence="6" type="ORF">JW592_18525</name>
</gene>
<dbReference type="PANTHER" id="PTHR42998">
    <property type="entry name" value="TYPE I RESTRICTION ENZYME HINDVIIP M PROTEIN-RELATED"/>
    <property type="match status" value="1"/>
</dbReference>
<evidence type="ECO:0000313" key="7">
    <source>
        <dbReference type="Proteomes" id="UP001518976"/>
    </source>
</evidence>
<keyword evidence="2" id="KW-0680">Restriction system</keyword>
<name>A0ABS3WWE5_9ACTN</name>
<protein>
    <submittedName>
        <fullName evidence="6">N-6 DNA methylase</fullName>
    </submittedName>
</protein>
<keyword evidence="3" id="KW-0238">DNA-binding</keyword>
<dbReference type="Pfam" id="PF02384">
    <property type="entry name" value="N6_Mtase"/>
    <property type="match status" value="1"/>
</dbReference>
<feature type="domain" description="Type I restriction modification DNA specificity" evidence="4">
    <location>
        <begin position="529"/>
        <end position="671"/>
    </location>
</feature>
<evidence type="ECO:0000256" key="1">
    <source>
        <dbReference type="ARBA" id="ARBA00010923"/>
    </source>
</evidence>
<keyword evidence="6" id="KW-0808">Transferase</keyword>
<dbReference type="InterPro" id="IPR044946">
    <property type="entry name" value="Restrct_endonuc_typeI_TRD_sf"/>
</dbReference>
<dbReference type="InterPro" id="IPR003356">
    <property type="entry name" value="DNA_methylase_A-5"/>
</dbReference>
<evidence type="ECO:0000313" key="6">
    <source>
        <dbReference type="EMBL" id="MBO8187441.1"/>
    </source>
</evidence>
<dbReference type="GO" id="GO:0008168">
    <property type="term" value="F:methyltransferase activity"/>
    <property type="evidence" value="ECO:0007669"/>
    <property type="project" value="UniProtKB-KW"/>
</dbReference>
<evidence type="ECO:0000256" key="3">
    <source>
        <dbReference type="ARBA" id="ARBA00023125"/>
    </source>
</evidence>
<dbReference type="CDD" id="cd16961">
    <property type="entry name" value="RMtype1_S_TRD-CR_like"/>
    <property type="match status" value="1"/>
</dbReference>
<dbReference type="SUPFAM" id="SSF53335">
    <property type="entry name" value="S-adenosyl-L-methionine-dependent methyltransferases"/>
    <property type="match status" value="1"/>
</dbReference>
<dbReference type="GO" id="GO:0032259">
    <property type="term" value="P:methylation"/>
    <property type="evidence" value="ECO:0007669"/>
    <property type="project" value="UniProtKB-KW"/>
</dbReference>
<dbReference type="Gene3D" id="3.90.220.20">
    <property type="entry name" value="DNA methylase specificity domains"/>
    <property type="match status" value="1"/>
</dbReference>
<feature type="domain" description="DNA methylase adenine-specific" evidence="5">
    <location>
        <begin position="140"/>
        <end position="444"/>
    </location>
</feature>
<dbReference type="EMBL" id="JAFFZN010000016">
    <property type="protein sequence ID" value="MBO8187441.1"/>
    <property type="molecule type" value="Genomic_DNA"/>
</dbReference>
<evidence type="ECO:0000259" key="4">
    <source>
        <dbReference type="Pfam" id="PF01420"/>
    </source>
</evidence>
<evidence type="ECO:0000256" key="2">
    <source>
        <dbReference type="ARBA" id="ARBA00022747"/>
    </source>
</evidence>
<comment type="caution">
    <text evidence="6">The sequence shown here is derived from an EMBL/GenBank/DDBJ whole genome shotgun (WGS) entry which is preliminary data.</text>
</comment>
<dbReference type="PRINTS" id="PR00507">
    <property type="entry name" value="N12N6MTFRASE"/>
</dbReference>
<dbReference type="InterPro" id="IPR029063">
    <property type="entry name" value="SAM-dependent_MTases_sf"/>
</dbReference>
<sequence>METMGAESRAADVVDRLWRAYAPFQRGRNTFGDLTSMLAILMLAGFVESAGEPEDEFVQRWTRAVSEARIGISPLMDLRSAMRSASRHPHFPVPDIHKLDVEFLDGGEASDDVPWVAAFLTALTQRPTLAEAGLSEVGGLLLERHVQEGAFSAGEFYTPREVVRLLVESASPQPGDRILDPACGTGSMLAAAAQHIAGAAGRIDGDSFEAHATDRSNPRLATLNLAIHGVDQPVVDTSDPVSLFLRRGTGLADRVLSNPPFNQRVEDIHAIDWPFGQPPESNANFAWLQLAWARLSEDGLATVIMPPRATWSSGREAEIRKRMIAGGALLGIIALPPNLFAPHTSIPVHIWVLARDKSRHLPTGHANDVLFIDASRLGTQLPRRPRTLTAEELGHISSQLHAWQRSPQATAHEPGFSRSVTHEEILMHDGSLDPRLYVYAEREQPATALDMSRTLDELDRCGLATSKSSVSVRKSFTMCQRLARSGIEHPRVPLRDIVSGATADLFEDSMPGLLLAGPSGSLIRAEDYVDAGVPVVMPKDLTGNGFSEASIRYITEQHAEGLERFRLRRGDVVLARRGELGRCAVVREEQHGWVCGTGCFVLRPPAELDADYFAAFLRSPEAREWLEARSTGSMAMKTVSRNVLGELPVALPDLGTQQAIADAMTRLDEHERLLREHLALTQKIRSDALKGILPSS</sequence>
<dbReference type="Pfam" id="PF01420">
    <property type="entry name" value="Methylase_S"/>
    <property type="match status" value="1"/>
</dbReference>
<reference evidence="6 7" key="1">
    <citation type="submission" date="2021-02" db="EMBL/GenBank/DDBJ databases">
        <title>Streptomyces spirodelae sp. nov., isolated from duckweed.</title>
        <authorList>
            <person name="Saimee Y."/>
            <person name="Duangmal K."/>
        </authorList>
    </citation>
    <scope>NUCLEOTIDE SEQUENCE [LARGE SCALE GENOMIC DNA]</scope>
    <source>
        <strain evidence="6 7">DW4-2</strain>
    </source>
</reference>
<dbReference type="InterPro" id="IPR000055">
    <property type="entry name" value="Restrct_endonuc_typeI_TRD"/>
</dbReference>
<organism evidence="6 7">
    <name type="scientific">Streptomyces spirodelae</name>
    <dbReference type="NCBI Taxonomy" id="2812904"/>
    <lineage>
        <taxon>Bacteria</taxon>
        <taxon>Bacillati</taxon>
        <taxon>Actinomycetota</taxon>
        <taxon>Actinomycetes</taxon>
        <taxon>Kitasatosporales</taxon>
        <taxon>Streptomycetaceae</taxon>
        <taxon>Streptomyces</taxon>
    </lineage>
</organism>
<dbReference type="Proteomes" id="UP001518976">
    <property type="component" value="Unassembled WGS sequence"/>
</dbReference>